<dbReference type="EMBL" id="CACRXK020000614">
    <property type="protein sequence ID" value="CAB3983447.1"/>
    <property type="molecule type" value="Genomic_DNA"/>
</dbReference>
<dbReference type="InterPro" id="IPR036291">
    <property type="entry name" value="NAD(P)-bd_dom_sf"/>
</dbReference>
<evidence type="ECO:0000256" key="1">
    <source>
        <dbReference type="ARBA" id="ARBA00006328"/>
    </source>
</evidence>
<dbReference type="AlphaFoldDB" id="A0A6S7G185"/>
<accession>A0A6S7G185</accession>
<keyword evidence="6" id="KW-1185">Reference proteome</keyword>
<evidence type="ECO:0000313" key="6">
    <source>
        <dbReference type="Proteomes" id="UP001152795"/>
    </source>
</evidence>
<reference evidence="5" key="1">
    <citation type="submission" date="2020-04" db="EMBL/GenBank/DDBJ databases">
        <authorList>
            <person name="Alioto T."/>
            <person name="Alioto T."/>
            <person name="Gomez Garrido J."/>
        </authorList>
    </citation>
    <scope>NUCLEOTIDE SEQUENCE</scope>
    <source>
        <strain evidence="5">A484AB</strain>
    </source>
</reference>
<comment type="caution">
    <text evidence="5">The sequence shown here is derived from an EMBL/GenBank/DDBJ whole genome shotgun (WGS) entry which is preliminary data.</text>
</comment>
<dbReference type="InterPro" id="IPR008030">
    <property type="entry name" value="NmrA-like"/>
</dbReference>
<dbReference type="OrthoDB" id="300709at2759"/>
<keyword evidence="2" id="KW-0521">NADP</keyword>
<dbReference type="SUPFAM" id="SSF51735">
    <property type="entry name" value="NAD(P)-binding Rossmann-fold domains"/>
    <property type="match status" value="1"/>
</dbReference>
<sequence length="293" mass="32466">MSKARVFVIGASGNCGKPTVNALSKNYGEKLDIVAGVRKPENVPEFQSLRGVTVVRAEMGKRDELVGIFKDVDVLFIIVPRSHARAEIACATAEAAKLAGVKHIMTVSTGVAVGPDKIIGKQFHDIENAISNLGPDYTILRLPYFMENFGYFRETIQKSSVFYDAIDPSKRFPVICVEDVAAVASVIMSSPEKHAGKTYNMVSDRCCYNDMVKTFRKVIGKDIKYIQQSYEEVRAAMFQLGLPEWNVNGGLEFTKEANAGEHEKGDDDDIKAITGEQPTNIEAWFQRHASMFK</sequence>
<dbReference type="Pfam" id="PF05368">
    <property type="entry name" value="NmrA"/>
    <property type="match status" value="1"/>
</dbReference>
<evidence type="ECO:0000313" key="5">
    <source>
        <dbReference type="EMBL" id="CAB3983447.1"/>
    </source>
</evidence>
<evidence type="ECO:0000256" key="3">
    <source>
        <dbReference type="ARBA" id="ARBA00040296"/>
    </source>
</evidence>
<comment type="similarity">
    <text evidence="1">Belongs to the NmrA-type oxidoreductase family.</text>
</comment>
<dbReference type="PANTHER" id="PTHR42748">
    <property type="entry name" value="NITROGEN METABOLITE REPRESSION PROTEIN NMRA FAMILY MEMBER"/>
    <property type="match status" value="1"/>
</dbReference>
<dbReference type="InterPro" id="IPR051164">
    <property type="entry name" value="NmrA-like_oxidored"/>
</dbReference>
<proteinExistence type="inferred from homology"/>
<dbReference type="PANTHER" id="PTHR42748:SF18">
    <property type="entry name" value="NMRA-LIKE DOMAIN-CONTAINING PROTEIN"/>
    <property type="match status" value="1"/>
</dbReference>
<dbReference type="Proteomes" id="UP001152795">
    <property type="component" value="Unassembled WGS sequence"/>
</dbReference>
<protein>
    <recommendedName>
        <fullName evidence="3">NmrA-like family domain-containing protein 1</fullName>
    </recommendedName>
</protein>
<evidence type="ECO:0000259" key="4">
    <source>
        <dbReference type="Pfam" id="PF05368"/>
    </source>
</evidence>
<feature type="domain" description="NmrA-like" evidence="4">
    <location>
        <begin position="3"/>
        <end position="248"/>
    </location>
</feature>
<name>A0A6S7G185_PARCT</name>
<evidence type="ECO:0000256" key="2">
    <source>
        <dbReference type="ARBA" id="ARBA00022857"/>
    </source>
</evidence>
<dbReference type="Gene3D" id="3.90.25.10">
    <property type="entry name" value="UDP-galactose 4-epimerase, domain 1"/>
    <property type="match status" value="1"/>
</dbReference>
<gene>
    <name evidence="5" type="ORF">PACLA_8A081080</name>
</gene>
<dbReference type="Gene3D" id="3.40.50.720">
    <property type="entry name" value="NAD(P)-binding Rossmann-like Domain"/>
    <property type="match status" value="1"/>
</dbReference>
<organism evidence="5 6">
    <name type="scientific">Paramuricea clavata</name>
    <name type="common">Red gorgonian</name>
    <name type="synonym">Violescent sea-whip</name>
    <dbReference type="NCBI Taxonomy" id="317549"/>
    <lineage>
        <taxon>Eukaryota</taxon>
        <taxon>Metazoa</taxon>
        <taxon>Cnidaria</taxon>
        <taxon>Anthozoa</taxon>
        <taxon>Octocorallia</taxon>
        <taxon>Malacalcyonacea</taxon>
        <taxon>Plexauridae</taxon>
        <taxon>Paramuricea</taxon>
    </lineage>
</organism>